<dbReference type="EMBL" id="HBHP01013473">
    <property type="protein sequence ID" value="CAD9760908.1"/>
    <property type="molecule type" value="Transcribed_RNA"/>
</dbReference>
<gene>
    <name evidence="11" type="ORF">LSP00402_LOCUS8398</name>
</gene>
<evidence type="ECO:0000256" key="7">
    <source>
        <dbReference type="ARBA" id="ARBA00023004"/>
    </source>
</evidence>
<evidence type="ECO:0000256" key="4">
    <source>
        <dbReference type="ARBA" id="ARBA00022714"/>
    </source>
</evidence>
<evidence type="ECO:0000256" key="9">
    <source>
        <dbReference type="ARBA" id="ARBA00034078"/>
    </source>
</evidence>
<dbReference type="PROSITE" id="PS00814">
    <property type="entry name" value="ADX"/>
    <property type="match status" value="1"/>
</dbReference>
<name>A0A7S2TNB4_9EUKA</name>
<proteinExistence type="inferred from homology"/>
<dbReference type="SUPFAM" id="SSF54292">
    <property type="entry name" value="2Fe-2S ferredoxin-like"/>
    <property type="match status" value="1"/>
</dbReference>
<dbReference type="PROSITE" id="PS51085">
    <property type="entry name" value="2FE2S_FER_2"/>
    <property type="match status" value="1"/>
</dbReference>
<feature type="domain" description="2Fe-2S ferredoxin-type" evidence="10">
    <location>
        <begin position="36"/>
        <end position="137"/>
    </location>
</feature>
<reference evidence="11" key="1">
    <citation type="submission" date="2021-01" db="EMBL/GenBank/DDBJ databases">
        <authorList>
            <person name="Corre E."/>
            <person name="Pelletier E."/>
            <person name="Niang G."/>
            <person name="Scheremetjew M."/>
            <person name="Finn R."/>
            <person name="Kale V."/>
            <person name="Holt S."/>
            <person name="Cochrane G."/>
            <person name="Meng A."/>
            <person name="Brown T."/>
            <person name="Cohen L."/>
        </authorList>
    </citation>
    <scope>NUCLEOTIDE SEQUENCE</scope>
    <source>
        <strain evidence="11">CCMP622</strain>
    </source>
</reference>
<keyword evidence="4" id="KW-0001">2Fe-2S</keyword>
<dbReference type="GO" id="GO:0051537">
    <property type="term" value="F:2 iron, 2 sulfur cluster binding"/>
    <property type="evidence" value="ECO:0007669"/>
    <property type="project" value="UniProtKB-KW"/>
</dbReference>
<dbReference type="AlphaFoldDB" id="A0A7S2TNB4"/>
<dbReference type="CDD" id="cd00207">
    <property type="entry name" value="fer2"/>
    <property type="match status" value="1"/>
</dbReference>
<dbReference type="PRINTS" id="PR00355">
    <property type="entry name" value="ADRENODOXIN"/>
</dbReference>
<dbReference type="GO" id="GO:0140647">
    <property type="term" value="P:P450-containing electron transport chain"/>
    <property type="evidence" value="ECO:0007669"/>
    <property type="project" value="InterPro"/>
</dbReference>
<keyword evidence="7" id="KW-0408">Iron</keyword>
<dbReference type="PANTHER" id="PTHR23426:SF72">
    <property type="entry name" value="2FE-2S FERREDOXIN-TYPE DOMAIN-CONTAINING PROTEIN"/>
    <property type="match status" value="1"/>
</dbReference>
<dbReference type="GO" id="GO:0005739">
    <property type="term" value="C:mitochondrion"/>
    <property type="evidence" value="ECO:0007669"/>
    <property type="project" value="TreeGrafter"/>
</dbReference>
<evidence type="ECO:0000256" key="6">
    <source>
        <dbReference type="ARBA" id="ARBA00022982"/>
    </source>
</evidence>
<evidence type="ECO:0000256" key="1">
    <source>
        <dbReference type="ARBA" id="ARBA00010914"/>
    </source>
</evidence>
<accession>A0A7S2TNB4</accession>
<evidence type="ECO:0000259" key="10">
    <source>
        <dbReference type="PROSITE" id="PS51085"/>
    </source>
</evidence>
<dbReference type="InterPro" id="IPR012675">
    <property type="entry name" value="Beta-grasp_dom_sf"/>
</dbReference>
<keyword evidence="8" id="KW-0411">Iron-sulfur</keyword>
<keyword evidence="5" id="KW-0479">Metal-binding</keyword>
<dbReference type="GO" id="GO:0009055">
    <property type="term" value="F:electron transfer activity"/>
    <property type="evidence" value="ECO:0007669"/>
    <property type="project" value="TreeGrafter"/>
</dbReference>
<keyword evidence="6" id="KW-0249">Electron transport</keyword>
<evidence type="ECO:0000256" key="8">
    <source>
        <dbReference type="ARBA" id="ARBA00023014"/>
    </source>
</evidence>
<protein>
    <recommendedName>
        <fullName evidence="2">2Fe-2S ferredoxin</fullName>
    </recommendedName>
</protein>
<dbReference type="Pfam" id="PF00111">
    <property type="entry name" value="Fer2"/>
    <property type="match status" value="1"/>
</dbReference>
<dbReference type="InterPro" id="IPR018298">
    <property type="entry name" value="Adrenodoxin_Fe-S_BS"/>
</dbReference>
<dbReference type="InterPro" id="IPR036010">
    <property type="entry name" value="2Fe-2S_ferredoxin-like_sf"/>
</dbReference>
<evidence type="ECO:0000256" key="3">
    <source>
        <dbReference type="ARBA" id="ARBA00022448"/>
    </source>
</evidence>
<keyword evidence="3" id="KW-0813">Transport</keyword>
<evidence type="ECO:0000256" key="5">
    <source>
        <dbReference type="ARBA" id="ARBA00022723"/>
    </source>
</evidence>
<dbReference type="PANTHER" id="PTHR23426">
    <property type="entry name" value="FERREDOXIN/ADRENODOXIN"/>
    <property type="match status" value="1"/>
</dbReference>
<dbReference type="GO" id="GO:0046872">
    <property type="term" value="F:metal ion binding"/>
    <property type="evidence" value="ECO:0007669"/>
    <property type="project" value="UniProtKB-KW"/>
</dbReference>
<sequence length="140" mass="15757">MIINGKMAAIRRWTWRLRRPVLGLTIPRRLFSGDTIKVTFLEEGEPFEATARIGQSILEAAHDNEVELEGACDAQLACSTCHVILPQEVYDSLEEPCEEELDMLDLAMDVHDTSRLGCQVKLTKEMEGMEIVVPQSLDAR</sequence>
<evidence type="ECO:0000313" key="11">
    <source>
        <dbReference type="EMBL" id="CAD9760908.1"/>
    </source>
</evidence>
<comment type="cofactor">
    <cofactor evidence="9">
        <name>[2Fe-2S] cluster</name>
        <dbReference type="ChEBI" id="CHEBI:190135"/>
    </cofactor>
</comment>
<evidence type="ECO:0000256" key="2">
    <source>
        <dbReference type="ARBA" id="ARBA00019395"/>
    </source>
</evidence>
<dbReference type="InterPro" id="IPR001055">
    <property type="entry name" value="Adrenodoxin-like"/>
</dbReference>
<comment type="similarity">
    <text evidence="1">Belongs to the adrenodoxin/putidaredoxin family.</text>
</comment>
<organism evidence="11">
    <name type="scientific">Lotharella oceanica</name>
    <dbReference type="NCBI Taxonomy" id="641309"/>
    <lineage>
        <taxon>Eukaryota</taxon>
        <taxon>Sar</taxon>
        <taxon>Rhizaria</taxon>
        <taxon>Cercozoa</taxon>
        <taxon>Chlorarachniophyceae</taxon>
        <taxon>Lotharella</taxon>
    </lineage>
</organism>
<dbReference type="InterPro" id="IPR001041">
    <property type="entry name" value="2Fe-2S_ferredoxin-type"/>
</dbReference>
<dbReference type="Gene3D" id="3.10.20.30">
    <property type="match status" value="1"/>
</dbReference>